<dbReference type="Pfam" id="PF07690">
    <property type="entry name" value="MFS_1"/>
    <property type="match status" value="2"/>
</dbReference>
<feature type="transmembrane region" description="Helical" evidence="5">
    <location>
        <begin position="211"/>
        <end position="237"/>
    </location>
</feature>
<dbReference type="Gene3D" id="1.20.1250.20">
    <property type="entry name" value="MFS general substrate transporter like domains"/>
    <property type="match status" value="2"/>
</dbReference>
<proteinExistence type="predicted"/>
<evidence type="ECO:0000256" key="1">
    <source>
        <dbReference type="ARBA" id="ARBA00004651"/>
    </source>
</evidence>
<evidence type="ECO:0000256" key="5">
    <source>
        <dbReference type="SAM" id="Phobius"/>
    </source>
</evidence>
<evidence type="ECO:0000313" key="7">
    <source>
        <dbReference type="EMBL" id="KAF4409035.1"/>
    </source>
</evidence>
<feature type="transmembrane region" description="Helical" evidence="5">
    <location>
        <begin position="140"/>
        <end position="165"/>
    </location>
</feature>
<dbReference type="PANTHER" id="PTHR23542:SF1">
    <property type="entry name" value="MAJOR FACILITATOR SUPERFAMILY (MFS) PROFILE DOMAIN-CONTAINING PROTEIN"/>
    <property type="match status" value="1"/>
</dbReference>
<dbReference type="PROSITE" id="PS50850">
    <property type="entry name" value="MFS"/>
    <property type="match status" value="2"/>
</dbReference>
<gene>
    <name evidence="7" type="ORF">GCU69_11150</name>
</gene>
<keyword evidence="3 5" id="KW-1133">Transmembrane helix</keyword>
<keyword evidence="2 5" id="KW-0812">Transmembrane</keyword>
<feature type="transmembrane region" description="Helical" evidence="5">
    <location>
        <begin position="77"/>
        <end position="99"/>
    </location>
</feature>
<protein>
    <submittedName>
        <fullName evidence="7">MFS transporter</fullName>
    </submittedName>
</protein>
<dbReference type="PANTHER" id="PTHR23542">
    <property type="match status" value="1"/>
</dbReference>
<dbReference type="InterPro" id="IPR020846">
    <property type="entry name" value="MFS_dom"/>
</dbReference>
<dbReference type="SUPFAM" id="SSF103473">
    <property type="entry name" value="MFS general substrate transporter"/>
    <property type="match status" value="2"/>
</dbReference>
<feature type="transmembrane region" description="Helical" evidence="5">
    <location>
        <begin position="303"/>
        <end position="325"/>
    </location>
</feature>
<accession>A0ABQ7FJL9</accession>
<evidence type="ECO:0000259" key="6">
    <source>
        <dbReference type="PROSITE" id="PS50850"/>
    </source>
</evidence>
<evidence type="ECO:0000256" key="3">
    <source>
        <dbReference type="ARBA" id="ARBA00022989"/>
    </source>
</evidence>
<feature type="domain" description="Major facilitator superfamily (MFS) profile" evidence="6">
    <location>
        <begin position="213"/>
        <end position="405"/>
    </location>
</feature>
<feature type="transmembrane region" description="Helical" evidence="5">
    <location>
        <begin position="105"/>
        <end position="128"/>
    </location>
</feature>
<keyword evidence="4 5" id="KW-0472">Membrane</keyword>
<feature type="transmembrane region" description="Helical" evidence="5">
    <location>
        <begin position="337"/>
        <end position="356"/>
    </location>
</feature>
<evidence type="ECO:0000256" key="4">
    <source>
        <dbReference type="ARBA" id="ARBA00023136"/>
    </source>
</evidence>
<dbReference type="InterPro" id="IPR011701">
    <property type="entry name" value="MFS"/>
</dbReference>
<dbReference type="InterPro" id="IPR036259">
    <property type="entry name" value="MFS_trans_sf"/>
</dbReference>
<feature type="transmembrane region" description="Helical" evidence="5">
    <location>
        <begin position="44"/>
        <end position="65"/>
    </location>
</feature>
<comment type="caution">
    <text evidence="7">The sequence shown here is derived from an EMBL/GenBank/DDBJ whole genome shotgun (WGS) entry which is preliminary data.</text>
</comment>
<keyword evidence="8" id="KW-1185">Reference proteome</keyword>
<dbReference type="RefSeq" id="WP_098750208.1">
    <property type="nucleotide sequence ID" value="NZ_WHPN01000254.1"/>
</dbReference>
<feature type="transmembrane region" description="Helical" evidence="5">
    <location>
        <begin position="278"/>
        <end position="297"/>
    </location>
</feature>
<sequence length="405" mass="39972">MRGYLDVLSVSRLRVPLAATVIGAFPVGMLSLGLLLYAHELTGSLAVGGLAAAGFGLGNAAGVVVQGRLIDRYGQGRVLVVAGTTCALWGVLLVAAAPVVAWPGFAVVAAAGMGLGIPATVAGMRVLLAELVPTPGARTAGYALLAVLFHLALLAGPLITSLLLVPAGPGGAVVAGGFLAGGAGLLFSRTRASRNWRPRGASARGDGLRRNAGLAVLLLIAATTGISAGVVAVAVPASALDLGTAADSGVLIAAVSAGEITAGLAWGARPWRWSAARLLLAALAASVVAAGMTAWAASSLVLLLPALFLVGMCSGPSAIASSALLDTLVSRSTLTRAYTLMVSVFLVGGALGNAAGGALTESLGHRQTFALNACWLAVLVAAGALLRRTLEPGSGAPARPAVRAS</sequence>
<feature type="transmembrane region" description="Helical" evidence="5">
    <location>
        <begin position="249"/>
        <end position="266"/>
    </location>
</feature>
<name>A0ABQ7FJL9_9ACTN</name>
<dbReference type="EMBL" id="WHPN01000254">
    <property type="protein sequence ID" value="KAF4409035.1"/>
    <property type="molecule type" value="Genomic_DNA"/>
</dbReference>
<reference evidence="7 8" key="1">
    <citation type="submission" date="2019-10" db="EMBL/GenBank/DDBJ databases">
        <title>Streptomyces tenebrisbrunneis sp.nov., an endogenous actinomycete isolated from of Lycium ruthenicum.</title>
        <authorList>
            <person name="Ma L."/>
        </authorList>
    </citation>
    <scope>NUCLEOTIDE SEQUENCE [LARGE SCALE GENOMIC DNA]</scope>
    <source>
        <strain evidence="7 8">TRM 66187</strain>
    </source>
</reference>
<evidence type="ECO:0000256" key="2">
    <source>
        <dbReference type="ARBA" id="ARBA00022692"/>
    </source>
</evidence>
<feature type="transmembrane region" description="Helical" evidence="5">
    <location>
        <begin position="15"/>
        <end position="38"/>
    </location>
</feature>
<comment type="subcellular location">
    <subcellularLocation>
        <location evidence="1">Cell membrane</location>
        <topology evidence="1">Multi-pass membrane protein</topology>
    </subcellularLocation>
</comment>
<feature type="domain" description="Major facilitator superfamily (MFS) profile" evidence="6">
    <location>
        <begin position="1"/>
        <end position="194"/>
    </location>
</feature>
<organism evidence="7 8">
    <name type="scientific">Streptomyces lycii</name>
    <dbReference type="NCBI Taxonomy" id="2654337"/>
    <lineage>
        <taxon>Bacteria</taxon>
        <taxon>Bacillati</taxon>
        <taxon>Actinomycetota</taxon>
        <taxon>Actinomycetes</taxon>
        <taxon>Kitasatosporales</taxon>
        <taxon>Streptomycetaceae</taxon>
        <taxon>Streptomyces</taxon>
    </lineage>
</organism>
<feature type="transmembrane region" description="Helical" evidence="5">
    <location>
        <begin position="171"/>
        <end position="190"/>
    </location>
</feature>
<feature type="transmembrane region" description="Helical" evidence="5">
    <location>
        <begin position="368"/>
        <end position="386"/>
    </location>
</feature>
<dbReference type="Proteomes" id="UP000621266">
    <property type="component" value="Unassembled WGS sequence"/>
</dbReference>
<evidence type="ECO:0000313" key="8">
    <source>
        <dbReference type="Proteomes" id="UP000621266"/>
    </source>
</evidence>